<dbReference type="EMBL" id="JAJSOF020000027">
    <property type="protein sequence ID" value="KAJ4433979.1"/>
    <property type="molecule type" value="Genomic_DNA"/>
</dbReference>
<keyword evidence="2" id="KW-1185">Reference proteome</keyword>
<evidence type="ECO:0000313" key="2">
    <source>
        <dbReference type="Proteomes" id="UP001148838"/>
    </source>
</evidence>
<name>A0ABQ8SIK9_PERAM</name>
<reference evidence="1 2" key="1">
    <citation type="journal article" date="2022" name="Allergy">
        <title>Genome assembly and annotation of Periplaneta americana reveal a comprehensive cockroach allergen profile.</title>
        <authorList>
            <person name="Wang L."/>
            <person name="Xiong Q."/>
            <person name="Saelim N."/>
            <person name="Wang L."/>
            <person name="Nong W."/>
            <person name="Wan A.T."/>
            <person name="Shi M."/>
            <person name="Liu X."/>
            <person name="Cao Q."/>
            <person name="Hui J.H.L."/>
            <person name="Sookrung N."/>
            <person name="Leung T.F."/>
            <person name="Tungtrongchitr A."/>
            <person name="Tsui S.K.W."/>
        </authorList>
    </citation>
    <scope>NUCLEOTIDE SEQUENCE [LARGE SCALE GENOMIC DNA]</scope>
    <source>
        <strain evidence="1">PWHHKU_190912</strain>
    </source>
</reference>
<gene>
    <name evidence="1" type="ORF">ANN_16298</name>
</gene>
<evidence type="ECO:0000313" key="1">
    <source>
        <dbReference type="EMBL" id="KAJ4433979.1"/>
    </source>
</evidence>
<comment type="caution">
    <text evidence="1">The sequence shown here is derived from an EMBL/GenBank/DDBJ whole genome shotgun (WGS) entry which is preliminary data.</text>
</comment>
<organism evidence="1 2">
    <name type="scientific">Periplaneta americana</name>
    <name type="common">American cockroach</name>
    <name type="synonym">Blatta americana</name>
    <dbReference type="NCBI Taxonomy" id="6978"/>
    <lineage>
        <taxon>Eukaryota</taxon>
        <taxon>Metazoa</taxon>
        <taxon>Ecdysozoa</taxon>
        <taxon>Arthropoda</taxon>
        <taxon>Hexapoda</taxon>
        <taxon>Insecta</taxon>
        <taxon>Pterygota</taxon>
        <taxon>Neoptera</taxon>
        <taxon>Polyneoptera</taxon>
        <taxon>Dictyoptera</taxon>
        <taxon>Blattodea</taxon>
        <taxon>Blattoidea</taxon>
        <taxon>Blattidae</taxon>
        <taxon>Blattinae</taxon>
        <taxon>Periplaneta</taxon>
    </lineage>
</organism>
<proteinExistence type="predicted"/>
<dbReference type="Proteomes" id="UP001148838">
    <property type="component" value="Unassembled WGS sequence"/>
</dbReference>
<protein>
    <submittedName>
        <fullName evidence="1">Uncharacterized protein</fullName>
    </submittedName>
</protein>
<accession>A0ABQ8SIK9</accession>
<sequence length="171" mass="19208">MSPRSNTESYPAFAHIGLRENPGKNLNQSIKYANLKQTRCPHLFIFLEGTVLPSARISRPSACLHTHVKRNSNATIGFRLHAYAIGVLNCVDAAIVPLHTTARMRLSSYKKCFRVARIVSNSRNKTQLTLVLLPQISDRHVPCSATSYDIAALLFARQSLHTEHSVERRFN</sequence>